<reference evidence="5 6" key="1">
    <citation type="submission" date="2016-07" db="EMBL/GenBank/DDBJ databases">
        <title>Caryophanon latum genome sequencing.</title>
        <authorList>
            <person name="Verma A."/>
            <person name="Pal Y."/>
            <person name="Krishnamurthi S."/>
        </authorList>
    </citation>
    <scope>NUCLEOTIDE SEQUENCE [LARGE SCALE GENOMIC DNA]</scope>
    <source>
        <strain evidence="5 6">DSM 14151</strain>
    </source>
</reference>
<dbReference type="RefSeq" id="WP_066466064.1">
    <property type="nucleotide sequence ID" value="NZ_MATO01000061.1"/>
</dbReference>
<keyword evidence="3" id="KW-1133">Transmembrane helix</keyword>
<dbReference type="AlphaFoldDB" id="A0A1C0YHN9"/>
<proteinExistence type="predicted"/>
<dbReference type="Proteomes" id="UP000093482">
    <property type="component" value="Unassembled WGS sequence"/>
</dbReference>
<evidence type="ECO:0000256" key="2">
    <source>
        <dbReference type="PROSITE-ProRule" id="PRU00284"/>
    </source>
</evidence>
<dbReference type="GO" id="GO:0007165">
    <property type="term" value="P:signal transduction"/>
    <property type="evidence" value="ECO:0007669"/>
    <property type="project" value="UniProtKB-KW"/>
</dbReference>
<protein>
    <recommendedName>
        <fullName evidence="4">Methyl-accepting transducer domain-containing protein</fullName>
    </recommendedName>
</protein>
<dbReference type="GO" id="GO:0016020">
    <property type="term" value="C:membrane"/>
    <property type="evidence" value="ECO:0007669"/>
    <property type="project" value="InterPro"/>
</dbReference>
<evidence type="ECO:0000256" key="3">
    <source>
        <dbReference type="SAM" id="Phobius"/>
    </source>
</evidence>
<dbReference type="InterPro" id="IPR004089">
    <property type="entry name" value="MCPsignal_dom"/>
</dbReference>
<evidence type="ECO:0000259" key="4">
    <source>
        <dbReference type="PROSITE" id="PS50111"/>
    </source>
</evidence>
<evidence type="ECO:0000256" key="1">
    <source>
        <dbReference type="ARBA" id="ARBA00023224"/>
    </source>
</evidence>
<keyword evidence="3" id="KW-0812">Transmembrane</keyword>
<accession>A0A1C0YHN9</accession>
<feature type="transmembrane region" description="Helical" evidence="3">
    <location>
        <begin position="12"/>
        <end position="35"/>
    </location>
</feature>
<dbReference type="PROSITE" id="PS50111">
    <property type="entry name" value="CHEMOTAXIS_TRANSDUC_2"/>
    <property type="match status" value="1"/>
</dbReference>
<comment type="caution">
    <text evidence="5">The sequence shown here is derived from an EMBL/GenBank/DDBJ whole genome shotgun (WGS) entry which is preliminary data.</text>
</comment>
<dbReference type="Pfam" id="PF00015">
    <property type="entry name" value="MCPsignal"/>
    <property type="match status" value="1"/>
</dbReference>
<keyword evidence="3" id="KW-0472">Membrane</keyword>
<gene>
    <name evidence="5" type="ORF">A6K76_14400</name>
</gene>
<dbReference type="PANTHER" id="PTHR32089:SF112">
    <property type="entry name" value="LYSOZYME-LIKE PROTEIN-RELATED"/>
    <property type="match status" value="1"/>
</dbReference>
<feature type="domain" description="Methyl-accepting transducer" evidence="4">
    <location>
        <begin position="296"/>
        <end position="532"/>
    </location>
</feature>
<dbReference type="EMBL" id="MATO01000061">
    <property type="protein sequence ID" value="OCS86696.1"/>
    <property type="molecule type" value="Genomic_DNA"/>
</dbReference>
<dbReference type="OrthoDB" id="369835at2"/>
<dbReference type="SMART" id="SM00283">
    <property type="entry name" value="MA"/>
    <property type="match status" value="1"/>
</dbReference>
<evidence type="ECO:0000313" key="5">
    <source>
        <dbReference type="EMBL" id="OCS86696.1"/>
    </source>
</evidence>
<evidence type="ECO:0000313" key="6">
    <source>
        <dbReference type="Proteomes" id="UP000093482"/>
    </source>
</evidence>
<organism evidence="5 6">
    <name type="scientific">Caryophanon latum</name>
    <dbReference type="NCBI Taxonomy" id="33977"/>
    <lineage>
        <taxon>Bacteria</taxon>
        <taxon>Bacillati</taxon>
        <taxon>Bacillota</taxon>
        <taxon>Bacilli</taxon>
        <taxon>Bacillales</taxon>
        <taxon>Caryophanaceae</taxon>
        <taxon>Caryophanon</taxon>
    </lineage>
</organism>
<feature type="transmembrane region" description="Helical" evidence="3">
    <location>
        <begin position="196"/>
        <end position="219"/>
    </location>
</feature>
<name>A0A1C0YHN9_9BACL</name>
<keyword evidence="1 2" id="KW-0807">Transducer</keyword>
<dbReference type="SUPFAM" id="SSF58104">
    <property type="entry name" value="Methyl-accepting chemotaxis protein (MCP) signaling domain"/>
    <property type="match status" value="1"/>
</dbReference>
<dbReference type="Gene3D" id="1.10.287.950">
    <property type="entry name" value="Methyl-accepting chemotaxis protein"/>
    <property type="match status" value="1"/>
</dbReference>
<sequence>MINQTSSLQKRFFYILVAVILLLTISIGFVVYMTINNVIQHTISENNTMTVAHIADQLDATKYETLANTYDETLYNELQQQLTTLLEANKITYLYVVAPAPEGILNRVLVDAGDLTSDETYGYGDEADAIDYALIERNLQQEGSYTEFVEAEGWGNFLSNYVPLKDSSGNTFAIVGVDEEVSFIQTIQSASLTTTLPLIIGIIIVMSLLSISAIYLYVAKSLKPVEKMRIAANELEAGAIEQALQTAHSIDTSNNDDISTFAKDFTSAIEHVHTMIADLTTMAQGMNDATNSLNSTSTQVDEAQRQLKTSVQGINGSMEQQQRLAEESFQAMEALDEGVTSITQSVEEVVESLQQASSLIEKNADDANAVSTKVTKVASSVVETANNVNVLSARYTSIEDMITVIQNIAEQTNLLALNAAIEAARAGEAGKGFSIVAGEVKKLAEMTKSSAEDIRTHILDFKDVTQQVLTSMEHSTSEVTESAALVTAISDNLRDVLQAAKHVQSRVSEVTITTEEMHQSMQEVHGALHESTVASTQVLAETQHVVAAVDVQETTVTSLQHTVNDLSSFVQNLDDMTSKYDLTTVKPAS</sequence>
<keyword evidence="6" id="KW-1185">Reference proteome</keyword>
<dbReference type="PANTHER" id="PTHR32089">
    <property type="entry name" value="METHYL-ACCEPTING CHEMOTAXIS PROTEIN MCPB"/>
    <property type="match status" value="1"/>
</dbReference>